<dbReference type="SUPFAM" id="SSF160387">
    <property type="entry name" value="NosL/MerB-like"/>
    <property type="match status" value="1"/>
</dbReference>
<name>A0A930FZR7_9RHOO</name>
<evidence type="ECO:0000313" key="2">
    <source>
        <dbReference type="Proteomes" id="UP000718593"/>
    </source>
</evidence>
<sequence length="163" mass="18638">MCNRHRRDFLGRLGVGGLLLTPLAAALSGCQKGNWPDNMVEIKWDRDTCVVCNMVISDRRFAGEMRGGPDKTVFKFDDPGCMAIWLKEKGEKYPWLKDPATWMWVADYNSKSREEMNWLDPRRAYFVTRTSPMGFNFAAVASPLAGALDFTDMRQHVLARLKK</sequence>
<dbReference type="Pfam" id="PF05573">
    <property type="entry name" value="NosL"/>
    <property type="match status" value="1"/>
</dbReference>
<protein>
    <submittedName>
        <fullName evidence="1">Nitrous oxide reductase accessory protein NosL</fullName>
    </submittedName>
</protein>
<dbReference type="Proteomes" id="UP000718593">
    <property type="component" value="Unassembled WGS sequence"/>
</dbReference>
<reference evidence="1" key="1">
    <citation type="submission" date="2020-04" db="EMBL/GenBank/DDBJ databases">
        <title>Deep metagenomics examines the oral microbiome during advanced dental caries in children, revealing novel taxa and co-occurrences with host molecules.</title>
        <authorList>
            <person name="Baker J.L."/>
            <person name="Morton J.T."/>
            <person name="Dinis M."/>
            <person name="Alvarez R."/>
            <person name="Tran N.C."/>
            <person name="Knight R."/>
            <person name="Edlund A."/>
        </authorList>
    </citation>
    <scope>NUCLEOTIDE SEQUENCE</scope>
    <source>
        <strain evidence="1">JCVI_32_bin.24</strain>
    </source>
</reference>
<dbReference type="PROSITE" id="PS51257">
    <property type="entry name" value="PROKAR_LIPOPROTEIN"/>
    <property type="match status" value="1"/>
</dbReference>
<dbReference type="AlphaFoldDB" id="A0A930FZR7"/>
<gene>
    <name evidence="1" type="ORF">HXL68_08845</name>
</gene>
<proteinExistence type="predicted"/>
<organism evidence="1 2">
    <name type="scientific">Dechloromonas agitata</name>
    <dbReference type="NCBI Taxonomy" id="73030"/>
    <lineage>
        <taxon>Bacteria</taxon>
        <taxon>Pseudomonadati</taxon>
        <taxon>Pseudomonadota</taxon>
        <taxon>Betaproteobacteria</taxon>
        <taxon>Rhodocyclales</taxon>
        <taxon>Azonexaceae</taxon>
        <taxon>Dechloromonas</taxon>
    </lineage>
</organism>
<evidence type="ECO:0000313" key="1">
    <source>
        <dbReference type="EMBL" id="MBF1165135.1"/>
    </source>
</evidence>
<comment type="caution">
    <text evidence="1">The sequence shown here is derived from an EMBL/GenBank/DDBJ whole genome shotgun (WGS) entry which is preliminary data.</text>
</comment>
<dbReference type="InterPro" id="IPR008719">
    <property type="entry name" value="N2O_reductase_NosL"/>
</dbReference>
<accession>A0A930FZR7</accession>
<dbReference type="EMBL" id="JABZMI010000157">
    <property type="protein sequence ID" value="MBF1165135.1"/>
    <property type="molecule type" value="Genomic_DNA"/>
</dbReference>